<evidence type="ECO:0000313" key="1">
    <source>
        <dbReference type="EMBL" id="ELR64275.1"/>
    </source>
</evidence>
<dbReference type="AlphaFoldDB" id="L8J631"/>
<evidence type="ECO:0000313" key="2">
    <source>
        <dbReference type="Proteomes" id="UP000011134"/>
    </source>
</evidence>
<proteinExistence type="predicted"/>
<comment type="caution">
    <text evidence="1">The sequence shown here is derived from an EMBL/GenBank/DDBJ whole genome shotgun (WGS) entry which is preliminary data.</text>
</comment>
<dbReference type="PATRIC" id="fig|1056511.3.peg.3780"/>
<dbReference type="Gene3D" id="3.40.30.10">
    <property type="entry name" value="Glutaredoxin"/>
    <property type="match status" value="1"/>
</dbReference>
<reference evidence="1 2" key="1">
    <citation type="submission" date="2012-12" db="EMBL/GenBank/DDBJ databases">
        <title>Genome Assembly of Photobacterium sp. AK15.</title>
        <authorList>
            <person name="Khatri I."/>
            <person name="Vaidya B."/>
            <person name="Srinivas T.N.R."/>
            <person name="Subramanian S."/>
            <person name="Pinnaka A."/>
        </authorList>
    </citation>
    <scope>NUCLEOTIDE SEQUENCE [LARGE SCALE GENOMIC DNA]</scope>
    <source>
        <strain evidence="1 2">AK15</strain>
    </source>
</reference>
<sequence>MEKANIAQIMAHQVMSTLAVVIDEQVVPKGSVVKDDVVTGLFSGIKY</sequence>
<organism evidence="1 2">
    <name type="scientific">Photobacterium marinum</name>
    <dbReference type="NCBI Taxonomy" id="1056511"/>
    <lineage>
        <taxon>Bacteria</taxon>
        <taxon>Pseudomonadati</taxon>
        <taxon>Pseudomonadota</taxon>
        <taxon>Gammaproteobacteria</taxon>
        <taxon>Vibrionales</taxon>
        <taxon>Vibrionaceae</taxon>
        <taxon>Photobacterium</taxon>
    </lineage>
</organism>
<keyword evidence="2" id="KW-1185">Reference proteome</keyword>
<gene>
    <name evidence="1" type="ORF">C942_02857</name>
</gene>
<name>L8J631_9GAMM</name>
<dbReference type="EMBL" id="AMZO01000030">
    <property type="protein sequence ID" value="ELR64275.1"/>
    <property type="molecule type" value="Genomic_DNA"/>
</dbReference>
<dbReference type="Proteomes" id="UP000011134">
    <property type="component" value="Unassembled WGS sequence"/>
</dbReference>
<protein>
    <submittedName>
        <fullName evidence="1">Uncharacterized protein</fullName>
    </submittedName>
</protein>
<accession>L8J631</accession>